<dbReference type="RefSeq" id="WP_238727231.1">
    <property type="nucleotide sequence ID" value="NZ_JAHQCX010000015.1"/>
</dbReference>
<gene>
    <name evidence="4" type="ORF">KTH90_18205</name>
</gene>
<dbReference type="EMBL" id="JAHQCX010000015">
    <property type="protein sequence ID" value="MBU9727946.1"/>
    <property type="molecule type" value="Genomic_DNA"/>
</dbReference>
<dbReference type="Proteomes" id="UP001314681">
    <property type="component" value="Unassembled WGS sequence"/>
</dbReference>
<name>A0ABS6KBS4_9FIRM</name>
<evidence type="ECO:0000256" key="2">
    <source>
        <dbReference type="SAM" id="SignalP"/>
    </source>
</evidence>
<accession>A0ABS6KBS4</accession>
<feature type="region of interest" description="Disordered" evidence="1">
    <location>
        <begin position="62"/>
        <end position="85"/>
    </location>
</feature>
<evidence type="ECO:0000313" key="4">
    <source>
        <dbReference type="EMBL" id="MBU9727946.1"/>
    </source>
</evidence>
<sequence>MKKKAVYTLFPILSLSAILLTGCGSREEVPPVTQQIAASDETVQSEKSAASVDVIQNEMNNSAQPAKGDSVAIQSQEGQPSSGAEASVFIGEEKAKQIALAHALVSDADISYMKVKLDTDDGKREYEVEFYSGNKEYDYDIDAATGTILSIDYDIENKDFAGADMPDGLISEEEAGKAALSGAGASATQISESDARQIALQKVPGASDSDIRMKLDEEDGRLVYEGKIIYSDMEYEFEIDTTDGTVLKWEEESVFN</sequence>
<reference evidence="4 5" key="1">
    <citation type="submission" date="2021-06" db="EMBL/GenBank/DDBJ databases">
        <title>Description of novel taxa of the family Lachnospiraceae.</title>
        <authorList>
            <person name="Chaplin A.V."/>
            <person name="Sokolova S.R."/>
            <person name="Pikina A.P."/>
            <person name="Korzhanova M."/>
            <person name="Belova V."/>
            <person name="Korostin D."/>
            <person name="Efimov B.A."/>
        </authorList>
    </citation>
    <scope>NUCLEOTIDE SEQUENCE [LARGE SCALE GENOMIC DNA]</scope>
    <source>
        <strain evidence="4 5">ASD4241</strain>
    </source>
</reference>
<keyword evidence="5" id="KW-1185">Reference proteome</keyword>
<feature type="signal peptide" evidence="2">
    <location>
        <begin position="1"/>
        <end position="19"/>
    </location>
</feature>
<dbReference type="PROSITE" id="PS51257">
    <property type="entry name" value="PROKAR_LIPOPROTEIN"/>
    <property type="match status" value="1"/>
</dbReference>
<keyword evidence="2" id="KW-0732">Signal</keyword>
<evidence type="ECO:0000313" key="5">
    <source>
        <dbReference type="Proteomes" id="UP001314681"/>
    </source>
</evidence>
<feature type="compositionally biased region" description="Polar residues" evidence="1">
    <location>
        <begin position="72"/>
        <end position="84"/>
    </location>
</feature>
<proteinExistence type="predicted"/>
<protein>
    <submittedName>
        <fullName evidence="4">PepSY domain-containing protein</fullName>
    </submittedName>
</protein>
<organism evidence="4 5">
    <name type="scientific">Diplocloster modestus</name>
    <dbReference type="NCBI Taxonomy" id="2850322"/>
    <lineage>
        <taxon>Bacteria</taxon>
        <taxon>Bacillati</taxon>
        <taxon>Bacillota</taxon>
        <taxon>Clostridia</taxon>
        <taxon>Lachnospirales</taxon>
        <taxon>Lachnospiraceae</taxon>
        <taxon>Diplocloster</taxon>
    </lineage>
</organism>
<dbReference type="Gene3D" id="3.10.450.40">
    <property type="match status" value="2"/>
</dbReference>
<dbReference type="InterPro" id="IPR025711">
    <property type="entry name" value="PepSY"/>
</dbReference>
<feature type="chain" id="PRO_5046229411" evidence="2">
    <location>
        <begin position="20"/>
        <end position="256"/>
    </location>
</feature>
<feature type="domain" description="PepSY" evidence="3">
    <location>
        <begin position="190"/>
        <end position="249"/>
    </location>
</feature>
<dbReference type="Pfam" id="PF03413">
    <property type="entry name" value="PepSY"/>
    <property type="match status" value="2"/>
</dbReference>
<comment type="caution">
    <text evidence="4">The sequence shown here is derived from an EMBL/GenBank/DDBJ whole genome shotgun (WGS) entry which is preliminary data.</text>
</comment>
<feature type="domain" description="PepSY" evidence="3">
    <location>
        <begin position="90"/>
        <end position="151"/>
    </location>
</feature>
<evidence type="ECO:0000259" key="3">
    <source>
        <dbReference type="Pfam" id="PF03413"/>
    </source>
</evidence>
<evidence type="ECO:0000256" key="1">
    <source>
        <dbReference type="SAM" id="MobiDB-lite"/>
    </source>
</evidence>